<evidence type="ECO:0000256" key="5">
    <source>
        <dbReference type="ARBA" id="ARBA00023136"/>
    </source>
</evidence>
<evidence type="ECO:0000256" key="1">
    <source>
        <dbReference type="ARBA" id="ARBA00004651"/>
    </source>
</evidence>
<comment type="subcellular location">
    <subcellularLocation>
        <location evidence="1">Cell membrane</location>
        <topology evidence="1">Multi-pass membrane protein</topology>
    </subcellularLocation>
</comment>
<dbReference type="PIRSF" id="PIRSF035875">
    <property type="entry name" value="RNase_BN"/>
    <property type="match status" value="1"/>
</dbReference>
<evidence type="ECO:0008006" key="10">
    <source>
        <dbReference type="Google" id="ProtNLM"/>
    </source>
</evidence>
<feature type="compositionally biased region" description="Polar residues" evidence="6">
    <location>
        <begin position="1"/>
        <end position="15"/>
    </location>
</feature>
<feature type="transmembrane region" description="Helical" evidence="7">
    <location>
        <begin position="275"/>
        <end position="302"/>
    </location>
</feature>
<evidence type="ECO:0000256" key="6">
    <source>
        <dbReference type="SAM" id="MobiDB-lite"/>
    </source>
</evidence>
<feature type="transmembrane region" description="Helical" evidence="7">
    <location>
        <begin position="239"/>
        <end position="263"/>
    </location>
</feature>
<dbReference type="RefSeq" id="WP_201365963.1">
    <property type="nucleotide sequence ID" value="NZ_BNJJ01000023.1"/>
</dbReference>
<sequence length="321" mass="35201">MASTRPAPGQSSNQAAKEKTREMASDASQTIQEGTKDTKNFFKKFYHDWSLHLTQALTFGLVTSVIPLGMLLVAIVGSLIGSLNGHARDQFIKHLQGTMPPQILPTQITASALQKFSQTSGIWIVVSVIAAIFFGSRLFTLLEACFDIIYRVPQRPAKQKNMLAIIMVLVFMVLTPLLVLTSMIPEQLVSILQNTPISSSASMLNKIAGIISSLLVSFVLFEIIYTFIPNRKGMIKNRLRASVLGSIVAAIVLQIGLILFPIYTRTYASGIVSQIAFALIFLIFFYIISLVTLIGATVNAYFVENIPPTPNDFVTRASHSS</sequence>
<feature type="region of interest" description="Disordered" evidence="6">
    <location>
        <begin position="1"/>
        <end position="31"/>
    </location>
</feature>
<dbReference type="InterPro" id="IPR017039">
    <property type="entry name" value="Virul_fac_BrkB"/>
</dbReference>
<feature type="transmembrane region" description="Helical" evidence="7">
    <location>
        <begin position="204"/>
        <end position="227"/>
    </location>
</feature>
<reference evidence="8 9" key="1">
    <citation type="journal article" date="2021" name="Int. J. Syst. Evol. Microbiol.">
        <title>Reticulibacter mediterranei gen. nov., sp. nov., within the new family Reticulibacteraceae fam. nov., and Ktedonospora formicarum gen. nov., sp. nov., Ktedonobacter robiniae sp. nov., Dictyobacter formicarum sp. nov. and Dictyobacter arantiisoli sp. nov., belonging to the class Ktedonobacteria.</title>
        <authorList>
            <person name="Yabe S."/>
            <person name="Zheng Y."/>
            <person name="Wang C.M."/>
            <person name="Sakai Y."/>
            <person name="Abe K."/>
            <person name="Yokota A."/>
            <person name="Donadio S."/>
            <person name="Cavaletti L."/>
            <person name="Monciardini P."/>
        </authorList>
    </citation>
    <scope>NUCLEOTIDE SEQUENCE [LARGE SCALE GENOMIC DNA]</scope>
    <source>
        <strain evidence="8 9">SOSP1-9</strain>
    </source>
</reference>
<evidence type="ECO:0000256" key="4">
    <source>
        <dbReference type="ARBA" id="ARBA00022989"/>
    </source>
</evidence>
<name>A0ABQ3VRQ2_9CHLR</name>
<gene>
    <name evidence="8" type="ORF">KSZ_63800</name>
</gene>
<keyword evidence="2" id="KW-1003">Cell membrane</keyword>
<evidence type="ECO:0000256" key="3">
    <source>
        <dbReference type="ARBA" id="ARBA00022692"/>
    </source>
</evidence>
<proteinExistence type="predicted"/>
<evidence type="ECO:0000256" key="2">
    <source>
        <dbReference type="ARBA" id="ARBA00022475"/>
    </source>
</evidence>
<feature type="transmembrane region" description="Helical" evidence="7">
    <location>
        <begin position="122"/>
        <end position="150"/>
    </location>
</feature>
<evidence type="ECO:0000313" key="9">
    <source>
        <dbReference type="Proteomes" id="UP000635565"/>
    </source>
</evidence>
<dbReference type="EMBL" id="BNJJ01000023">
    <property type="protein sequence ID" value="GHO88374.1"/>
    <property type="molecule type" value="Genomic_DNA"/>
</dbReference>
<accession>A0ABQ3VRQ2</accession>
<evidence type="ECO:0000256" key="7">
    <source>
        <dbReference type="SAM" id="Phobius"/>
    </source>
</evidence>
<dbReference type="Proteomes" id="UP000635565">
    <property type="component" value="Unassembled WGS sequence"/>
</dbReference>
<keyword evidence="5 7" id="KW-0472">Membrane</keyword>
<evidence type="ECO:0000313" key="8">
    <source>
        <dbReference type="EMBL" id="GHO88374.1"/>
    </source>
</evidence>
<comment type="caution">
    <text evidence="8">The sequence shown here is derived from an EMBL/GenBank/DDBJ whole genome shotgun (WGS) entry which is preliminary data.</text>
</comment>
<dbReference type="PANTHER" id="PTHR30213:SF0">
    <property type="entry name" value="UPF0761 MEMBRANE PROTEIN YIHY"/>
    <property type="match status" value="1"/>
</dbReference>
<feature type="transmembrane region" description="Helical" evidence="7">
    <location>
        <begin position="56"/>
        <end position="80"/>
    </location>
</feature>
<keyword evidence="3 7" id="KW-0812">Transmembrane</keyword>
<protein>
    <recommendedName>
        <fullName evidence="10">YihY/virulence factor BrkB family protein</fullName>
    </recommendedName>
</protein>
<keyword evidence="4 7" id="KW-1133">Transmembrane helix</keyword>
<organism evidence="8 9">
    <name type="scientific">Dictyobacter formicarum</name>
    <dbReference type="NCBI Taxonomy" id="2778368"/>
    <lineage>
        <taxon>Bacteria</taxon>
        <taxon>Bacillati</taxon>
        <taxon>Chloroflexota</taxon>
        <taxon>Ktedonobacteria</taxon>
        <taxon>Ktedonobacterales</taxon>
        <taxon>Dictyobacteraceae</taxon>
        <taxon>Dictyobacter</taxon>
    </lineage>
</organism>
<dbReference type="PANTHER" id="PTHR30213">
    <property type="entry name" value="INNER MEMBRANE PROTEIN YHJD"/>
    <property type="match status" value="1"/>
</dbReference>
<feature type="transmembrane region" description="Helical" evidence="7">
    <location>
        <begin position="162"/>
        <end position="184"/>
    </location>
</feature>
<keyword evidence="9" id="KW-1185">Reference proteome</keyword>
<dbReference type="Pfam" id="PF03631">
    <property type="entry name" value="Virul_fac_BrkB"/>
    <property type="match status" value="1"/>
</dbReference>